<dbReference type="Pfam" id="PF10262">
    <property type="entry name" value="Rdx"/>
    <property type="match status" value="1"/>
</dbReference>
<protein>
    <submittedName>
        <fullName evidence="3">Migration and invasion enhancer 1-like</fullName>
    </submittedName>
</protein>
<dbReference type="GO" id="GO:0005829">
    <property type="term" value="C:cytosol"/>
    <property type="evidence" value="ECO:0007669"/>
    <property type="project" value="TreeGrafter"/>
</dbReference>
<evidence type="ECO:0000313" key="2">
    <source>
        <dbReference type="Proteomes" id="UP001318040"/>
    </source>
</evidence>
<dbReference type="Gene3D" id="3.40.30.10">
    <property type="entry name" value="Glutaredoxin"/>
    <property type="match status" value="1"/>
</dbReference>
<dbReference type="AlphaFoldDB" id="A0AAJ7TWX8"/>
<dbReference type="InterPro" id="IPR051441">
    <property type="entry name" value="SelW_related"/>
</dbReference>
<keyword evidence="1" id="KW-0676">Redox-active center</keyword>
<dbReference type="SUPFAM" id="SSF52833">
    <property type="entry name" value="Thioredoxin-like"/>
    <property type="match status" value="1"/>
</dbReference>
<organism evidence="2 3">
    <name type="scientific">Petromyzon marinus</name>
    <name type="common">Sea lamprey</name>
    <dbReference type="NCBI Taxonomy" id="7757"/>
    <lineage>
        <taxon>Eukaryota</taxon>
        <taxon>Metazoa</taxon>
        <taxon>Chordata</taxon>
        <taxon>Craniata</taxon>
        <taxon>Vertebrata</taxon>
        <taxon>Cyclostomata</taxon>
        <taxon>Hyperoartia</taxon>
        <taxon>Petromyzontiformes</taxon>
        <taxon>Petromyzontidae</taxon>
        <taxon>Petromyzon</taxon>
    </lineage>
</organism>
<dbReference type="PANTHER" id="PTHR15124:SF27">
    <property type="entry name" value="MIGRATION AND INVASION ENHANCER 1"/>
    <property type="match status" value="1"/>
</dbReference>
<dbReference type="NCBIfam" id="TIGR02174">
    <property type="entry name" value="CXXU_selWTH"/>
    <property type="match status" value="1"/>
</dbReference>
<gene>
    <name evidence="3" type="primary">LOC116950664</name>
</gene>
<reference evidence="3" key="1">
    <citation type="submission" date="2025-08" db="UniProtKB">
        <authorList>
            <consortium name="RefSeq"/>
        </authorList>
    </citation>
    <scope>IDENTIFICATION</scope>
    <source>
        <tissue evidence="3">Sperm</tissue>
    </source>
</reference>
<dbReference type="PANTHER" id="PTHR15124">
    <property type="entry name" value="SELENOPROTEIN W"/>
    <property type="match status" value="1"/>
</dbReference>
<proteinExistence type="predicted"/>
<keyword evidence="2" id="KW-1185">Reference proteome</keyword>
<dbReference type="InterPro" id="IPR011893">
    <property type="entry name" value="Selenoprotein_Rdx-typ"/>
</dbReference>
<dbReference type="InterPro" id="IPR036249">
    <property type="entry name" value="Thioredoxin-like_sf"/>
</dbReference>
<name>A0AAJ7TWX8_PETMA</name>
<accession>A0AAJ7TWX8</accession>
<sequence length="89" mass="9775">MLMRLDPSYEGRFVALKAKVNAEIPEAQIMGGTGRKGSFEVMVNDVIIFSKLELGGFPEMDDVLAAIRGAVEGRPLQKITKCRQSCCLQ</sequence>
<dbReference type="KEGG" id="pmrn:116950664"/>
<evidence type="ECO:0000256" key="1">
    <source>
        <dbReference type="ARBA" id="ARBA00023284"/>
    </source>
</evidence>
<dbReference type="GO" id="GO:0051491">
    <property type="term" value="P:positive regulation of filopodium assembly"/>
    <property type="evidence" value="ECO:0007669"/>
    <property type="project" value="TreeGrafter"/>
</dbReference>
<dbReference type="GO" id="GO:0043066">
    <property type="term" value="P:negative regulation of apoptotic process"/>
    <property type="evidence" value="ECO:0007669"/>
    <property type="project" value="TreeGrafter"/>
</dbReference>
<dbReference type="RefSeq" id="XP_032824506.1">
    <property type="nucleotide sequence ID" value="XM_032968615.1"/>
</dbReference>
<evidence type="ECO:0000313" key="3">
    <source>
        <dbReference type="RefSeq" id="XP_032824506.1"/>
    </source>
</evidence>
<dbReference type="Proteomes" id="UP001318040">
    <property type="component" value="Chromosome 40"/>
</dbReference>